<name>A0A537J874_9BACT</name>
<dbReference type="CDD" id="cd09009">
    <property type="entry name" value="PNP-EcPNPII_like"/>
    <property type="match status" value="1"/>
</dbReference>
<sequence length="272" mass="28459">MTERARIEEAVAAIRRRTAAAPEIGVILGSGLGALADGAEAPAALAYAEIPHFPVSTAAGHRGRLVLGRLEGRQVALMQGRVHVYEGYTATQVAFPVRVLAALGARMLVVTNAAGGINRDFQAGDLMIIRDHINFSGTNPLIGPNEDALGPRFPDMSRAYDPQLAALAVSVARDAGVPVRQGIYVGVSGPSYETPAELDMMARWGADAVGMSTVPEVIAARHAGARVLGLSAITNVVTAAEPPTHEAVLQAARALEPRFIRLVRGILRALAG</sequence>
<dbReference type="GO" id="GO:0004731">
    <property type="term" value="F:purine-nucleoside phosphorylase activity"/>
    <property type="evidence" value="ECO:0007669"/>
    <property type="project" value="UniProtKB-EC"/>
</dbReference>
<feature type="binding site" evidence="8">
    <location>
        <position position="30"/>
    </location>
    <ligand>
        <name>phosphate</name>
        <dbReference type="ChEBI" id="CHEBI:43474"/>
    </ligand>
</feature>
<evidence type="ECO:0000313" key="11">
    <source>
        <dbReference type="Proteomes" id="UP000318093"/>
    </source>
</evidence>
<dbReference type="NCBIfam" id="NF006054">
    <property type="entry name" value="PRK08202.1"/>
    <property type="match status" value="1"/>
</dbReference>
<evidence type="ECO:0000256" key="6">
    <source>
        <dbReference type="ARBA" id="ARBA00048556"/>
    </source>
</evidence>
<dbReference type="NCBIfam" id="TIGR01697">
    <property type="entry name" value="PNPH-PUNA-XAPA"/>
    <property type="match status" value="1"/>
</dbReference>
<dbReference type="InterPro" id="IPR000845">
    <property type="entry name" value="Nucleoside_phosphorylase_d"/>
</dbReference>
<dbReference type="AlphaFoldDB" id="A0A537J874"/>
<evidence type="ECO:0000313" key="10">
    <source>
        <dbReference type="EMBL" id="TMI79276.1"/>
    </source>
</evidence>
<dbReference type="InterPro" id="IPR035994">
    <property type="entry name" value="Nucleoside_phosphorylase_sf"/>
</dbReference>
<feature type="domain" description="Nucleoside phosphorylase" evidence="9">
    <location>
        <begin position="23"/>
        <end position="268"/>
    </location>
</feature>
<comment type="pathway">
    <text evidence="2 7">Purine metabolism; purine nucleoside salvage.</text>
</comment>
<protein>
    <recommendedName>
        <fullName evidence="7">Purine nucleoside phosphorylase</fullName>
        <ecNumber evidence="7">2.4.2.1</ecNumber>
    </recommendedName>
    <alternativeName>
        <fullName evidence="7">Inosine-guanosine phosphorylase</fullName>
    </alternativeName>
</protein>
<feature type="binding site" evidence="8">
    <location>
        <position position="193"/>
    </location>
    <ligand>
        <name>a purine D-ribonucleoside</name>
        <dbReference type="ChEBI" id="CHEBI:142355"/>
    </ligand>
</feature>
<evidence type="ECO:0000256" key="3">
    <source>
        <dbReference type="ARBA" id="ARBA00006751"/>
    </source>
</evidence>
<dbReference type="PANTHER" id="PTHR11904:SF9">
    <property type="entry name" value="PURINE NUCLEOSIDE PHOSPHORYLASE-RELATED"/>
    <property type="match status" value="1"/>
</dbReference>
<dbReference type="InterPro" id="IPR011268">
    <property type="entry name" value="Purine_phosphorylase"/>
</dbReference>
<feature type="binding site" evidence="8">
    <location>
        <position position="113"/>
    </location>
    <ligand>
        <name>phosphate</name>
        <dbReference type="ChEBI" id="CHEBI:43474"/>
    </ligand>
</feature>
<dbReference type="Proteomes" id="UP000318093">
    <property type="component" value="Unassembled WGS sequence"/>
</dbReference>
<reference evidence="10 11" key="1">
    <citation type="journal article" date="2019" name="Nat. Microbiol.">
        <title>Mediterranean grassland soil C-N compound turnover is dependent on rainfall and depth, and is mediated by genomically divergent microorganisms.</title>
        <authorList>
            <person name="Diamond S."/>
            <person name="Andeer P.F."/>
            <person name="Li Z."/>
            <person name="Crits-Christoph A."/>
            <person name="Burstein D."/>
            <person name="Anantharaman K."/>
            <person name="Lane K.R."/>
            <person name="Thomas B.C."/>
            <person name="Pan C."/>
            <person name="Northen T.R."/>
            <person name="Banfield J.F."/>
        </authorList>
    </citation>
    <scope>NUCLEOTIDE SEQUENCE [LARGE SCALE GENOMIC DNA]</scope>
    <source>
        <strain evidence="10">NP_6</strain>
    </source>
</reference>
<dbReference type="EC" id="2.4.2.1" evidence="7"/>
<feature type="binding site" evidence="8">
    <location>
        <position position="212"/>
    </location>
    <ligand>
        <name>phosphate</name>
        <dbReference type="ChEBI" id="CHEBI:43474"/>
    </ligand>
</feature>
<evidence type="ECO:0000256" key="8">
    <source>
        <dbReference type="PIRSR" id="PIRSR000477-2"/>
    </source>
</evidence>
<dbReference type="PANTHER" id="PTHR11904">
    <property type="entry name" value="METHYLTHIOADENOSINE/PURINE NUCLEOSIDE PHOSPHORYLASE"/>
    <property type="match status" value="1"/>
</dbReference>
<evidence type="ECO:0000256" key="2">
    <source>
        <dbReference type="ARBA" id="ARBA00005058"/>
    </source>
</evidence>
<dbReference type="Pfam" id="PF01048">
    <property type="entry name" value="PNP_UDP_1"/>
    <property type="match status" value="1"/>
</dbReference>
<proteinExistence type="inferred from homology"/>
<comment type="catalytic activity">
    <reaction evidence="6">
        <text>a purine 2'-deoxy-D-ribonucleoside + phosphate = a purine nucleobase + 2-deoxy-alpha-D-ribose 1-phosphate</text>
        <dbReference type="Rhea" id="RHEA:36431"/>
        <dbReference type="ChEBI" id="CHEBI:26386"/>
        <dbReference type="ChEBI" id="CHEBI:43474"/>
        <dbReference type="ChEBI" id="CHEBI:57259"/>
        <dbReference type="ChEBI" id="CHEBI:142361"/>
        <dbReference type="EC" id="2.4.2.1"/>
    </reaction>
</comment>
<evidence type="ECO:0000259" key="9">
    <source>
        <dbReference type="Pfam" id="PF01048"/>
    </source>
</evidence>
<dbReference type="GO" id="GO:0005737">
    <property type="term" value="C:cytoplasm"/>
    <property type="evidence" value="ECO:0007669"/>
    <property type="project" value="TreeGrafter"/>
</dbReference>
<evidence type="ECO:0000256" key="4">
    <source>
        <dbReference type="ARBA" id="ARBA00022676"/>
    </source>
</evidence>
<dbReference type="SUPFAM" id="SSF53167">
    <property type="entry name" value="Purine and uridine phosphorylases"/>
    <property type="match status" value="1"/>
</dbReference>
<comment type="function">
    <text evidence="1">The purine nucleoside phosphorylases catalyze the phosphorolytic breakdown of the N-glycosidic bond in the beta-(deoxy)ribonucleoside molecules, with the formation of the corresponding free purine bases and pentose-1-phosphate. Cleaves guanosine, inosine, 2'-deoxyguanosine and 2'-deoxyinosine.</text>
</comment>
<evidence type="ECO:0000256" key="5">
    <source>
        <dbReference type="ARBA" id="ARBA00022679"/>
    </source>
</evidence>
<dbReference type="UniPathway" id="UPA00606"/>
<dbReference type="GO" id="GO:0009116">
    <property type="term" value="P:nucleoside metabolic process"/>
    <property type="evidence" value="ECO:0007669"/>
    <property type="project" value="InterPro"/>
</dbReference>
<evidence type="ECO:0000256" key="1">
    <source>
        <dbReference type="ARBA" id="ARBA00002678"/>
    </source>
</evidence>
<comment type="caution">
    <text evidence="10">The sequence shown here is derived from an EMBL/GenBank/DDBJ whole genome shotgun (WGS) entry which is preliminary data.</text>
</comment>
<dbReference type="EMBL" id="VBAN01000341">
    <property type="protein sequence ID" value="TMI79276.1"/>
    <property type="molecule type" value="Genomic_DNA"/>
</dbReference>
<keyword evidence="4 7" id="KW-0328">Glycosyltransferase</keyword>
<evidence type="ECO:0000256" key="7">
    <source>
        <dbReference type="PIRNR" id="PIRNR000477"/>
    </source>
</evidence>
<feature type="binding site" evidence="8">
    <location>
        <begin position="81"/>
        <end position="83"/>
    </location>
    <ligand>
        <name>phosphate</name>
        <dbReference type="ChEBI" id="CHEBI:43474"/>
    </ligand>
</feature>
<accession>A0A537J874</accession>
<dbReference type="NCBIfam" id="TIGR01700">
    <property type="entry name" value="PNPH"/>
    <property type="match status" value="1"/>
</dbReference>
<dbReference type="PIRSF" id="PIRSF000477">
    <property type="entry name" value="PurNPase"/>
    <property type="match status" value="1"/>
</dbReference>
<comment type="similarity">
    <text evidence="3 7">Belongs to the PNP/MTAP phosphorylase family.</text>
</comment>
<feature type="binding site" evidence="8">
    <location>
        <position position="61"/>
    </location>
    <ligand>
        <name>phosphate</name>
        <dbReference type="ChEBI" id="CHEBI:43474"/>
    </ligand>
</feature>
<dbReference type="InterPro" id="IPR011270">
    <property type="entry name" value="Pur_Nuc_Pase_Ino/Guo-sp"/>
</dbReference>
<keyword evidence="5 7" id="KW-0808">Transferase</keyword>
<dbReference type="Gene3D" id="3.40.50.1580">
    <property type="entry name" value="Nucleoside phosphorylase domain"/>
    <property type="match status" value="1"/>
</dbReference>
<feature type="binding site" evidence="8">
    <location>
        <position position="235"/>
    </location>
    <ligand>
        <name>a purine D-ribonucleoside</name>
        <dbReference type="ChEBI" id="CHEBI:142355"/>
    </ligand>
</feature>
<gene>
    <name evidence="10" type="ORF">E6H03_10585</name>
</gene>
<organism evidence="10 11">
    <name type="scientific">Candidatus Segetimicrobium genomatis</name>
    <dbReference type="NCBI Taxonomy" id="2569760"/>
    <lineage>
        <taxon>Bacteria</taxon>
        <taxon>Bacillati</taxon>
        <taxon>Candidatus Sysuimicrobiota</taxon>
        <taxon>Candidatus Sysuimicrobiia</taxon>
        <taxon>Candidatus Sysuimicrobiales</taxon>
        <taxon>Candidatus Segetimicrobiaceae</taxon>
        <taxon>Candidatus Segetimicrobium</taxon>
    </lineage>
</organism>